<reference evidence="2 3" key="1">
    <citation type="submission" date="2017-12" db="EMBL/GenBank/DDBJ databases">
        <title>Genome sequence of the active heterotrophic nitrifier-denitrifier, Cupriavidus pauculus UM1.</title>
        <authorList>
            <person name="Putonti C."/>
            <person name="Castignetti D."/>
        </authorList>
    </citation>
    <scope>NUCLEOTIDE SEQUENCE [LARGE SCALE GENOMIC DNA]</scope>
    <source>
        <strain evidence="2 3">UM1</strain>
    </source>
</reference>
<dbReference type="AlphaFoldDB" id="A0A2N5CHA4"/>
<proteinExistence type="predicted"/>
<protein>
    <submittedName>
        <fullName evidence="2">Putative motility protein</fullName>
    </submittedName>
</protein>
<dbReference type="EMBL" id="PJRP01000002">
    <property type="protein sequence ID" value="PLQ01584.1"/>
    <property type="molecule type" value="Genomic_DNA"/>
</dbReference>
<feature type="region of interest" description="Disordered" evidence="1">
    <location>
        <begin position="42"/>
        <end position="62"/>
    </location>
</feature>
<sequence>MVTSLVSSLGAADAGSDPVALLMLRKTLDLQAQSMTQLLQSAPAVSGGSNPPHLGNNIDIKV</sequence>
<accession>A0A2N5CHA4</accession>
<dbReference type="RefSeq" id="WP_029051078.1">
    <property type="nucleotide sequence ID" value="NZ_PJRP01000002.1"/>
</dbReference>
<evidence type="ECO:0000313" key="2">
    <source>
        <dbReference type="EMBL" id="PLQ01584.1"/>
    </source>
</evidence>
<evidence type="ECO:0000313" key="3">
    <source>
        <dbReference type="Proteomes" id="UP000234341"/>
    </source>
</evidence>
<dbReference type="Pfam" id="PF14070">
    <property type="entry name" value="YjfB_motility"/>
    <property type="match status" value="1"/>
</dbReference>
<name>A0A2N5CHA4_9BURK</name>
<gene>
    <name evidence="2" type="ORF">CYJ10_07895</name>
</gene>
<dbReference type="InterPro" id="IPR025906">
    <property type="entry name" value="YjfB_motility"/>
</dbReference>
<comment type="caution">
    <text evidence="2">The sequence shown here is derived from an EMBL/GenBank/DDBJ whole genome shotgun (WGS) entry which is preliminary data.</text>
</comment>
<dbReference type="Proteomes" id="UP000234341">
    <property type="component" value="Unassembled WGS sequence"/>
</dbReference>
<organism evidence="2 3">
    <name type="scientific">Cupriavidus pauculus</name>
    <dbReference type="NCBI Taxonomy" id="82633"/>
    <lineage>
        <taxon>Bacteria</taxon>
        <taxon>Pseudomonadati</taxon>
        <taxon>Pseudomonadota</taxon>
        <taxon>Betaproteobacteria</taxon>
        <taxon>Burkholderiales</taxon>
        <taxon>Burkholderiaceae</taxon>
        <taxon>Cupriavidus</taxon>
    </lineage>
</organism>
<evidence type="ECO:0000256" key="1">
    <source>
        <dbReference type="SAM" id="MobiDB-lite"/>
    </source>
</evidence>
<dbReference type="OrthoDB" id="8967327at2"/>